<dbReference type="Gene3D" id="3.90.550.10">
    <property type="entry name" value="Spore Coat Polysaccharide Biosynthesis Protein SpsA, Chain A"/>
    <property type="match status" value="1"/>
</dbReference>
<dbReference type="InterPro" id="IPR001173">
    <property type="entry name" value="Glyco_trans_2-like"/>
</dbReference>
<name>A8MFH8_ALKOO</name>
<dbReference type="Proteomes" id="UP000000269">
    <property type="component" value="Chromosome"/>
</dbReference>
<dbReference type="GO" id="GO:0016740">
    <property type="term" value="F:transferase activity"/>
    <property type="evidence" value="ECO:0007669"/>
    <property type="project" value="UniProtKB-KW"/>
</dbReference>
<protein>
    <submittedName>
        <fullName evidence="2">Glycosyl transferase family 2</fullName>
    </submittedName>
</protein>
<dbReference type="RefSeq" id="WP_012159453.1">
    <property type="nucleotide sequence ID" value="NC_009922.1"/>
</dbReference>
<dbReference type="eggNOG" id="COG1215">
    <property type="taxonomic scope" value="Bacteria"/>
</dbReference>
<dbReference type="InterPro" id="IPR029044">
    <property type="entry name" value="Nucleotide-diphossugar_trans"/>
</dbReference>
<dbReference type="OrthoDB" id="9810303at2"/>
<gene>
    <name evidence="2" type="ordered locus">Clos_1598</name>
</gene>
<dbReference type="Pfam" id="PF00535">
    <property type="entry name" value="Glycos_transf_2"/>
    <property type="match status" value="1"/>
</dbReference>
<dbReference type="CAZy" id="GT2">
    <property type="family name" value="Glycosyltransferase Family 2"/>
</dbReference>
<sequence length="232" mass="25972">MNKIISVIIPAYNEEKRIVNTLLAVKGISQIQNILVMDDGSKDHTFLKASSVQGIEVVRKEVNEGKGKALYEGIERVIEDADIIVFADADLEESAKDIEKLIIPIIEDVADVTIAKFPSAKKKGGFGLVKKLAKTGVYINTGRQLDTVLSGQRAFKKEVIQHINHSYTGYGVELGMTIDILNNGYRIQEIEVNMHHNETGRDLSGFIHRGRQFFQILRVLIKKTIVTTLKKR</sequence>
<organism evidence="2 3">
    <name type="scientific">Alkaliphilus oremlandii (strain OhILAs)</name>
    <name type="common">Clostridium oremlandii (strain OhILAs)</name>
    <dbReference type="NCBI Taxonomy" id="350688"/>
    <lineage>
        <taxon>Bacteria</taxon>
        <taxon>Bacillati</taxon>
        <taxon>Bacillota</taxon>
        <taxon>Clostridia</taxon>
        <taxon>Peptostreptococcales</taxon>
        <taxon>Natronincolaceae</taxon>
        <taxon>Alkaliphilus</taxon>
    </lineage>
</organism>
<keyword evidence="3" id="KW-1185">Reference proteome</keyword>
<dbReference type="EMBL" id="CP000853">
    <property type="protein sequence ID" value="ABW19141.1"/>
    <property type="molecule type" value="Genomic_DNA"/>
</dbReference>
<feature type="domain" description="Glycosyltransferase 2-like" evidence="1">
    <location>
        <begin position="6"/>
        <end position="130"/>
    </location>
</feature>
<dbReference type="InterPro" id="IPR050256">
    <property type="entry name" value="Glycosyltransferase_2"/>
</dbReference>
<evidence type="ECO:0000313" key="3">
    <source>
        <dbReference type="Proteomes" id="UP000000269"/>
    </source>
</evidence>
<reference evidence="3" key="1">
    <citation type="submission" date="2007-10" db="EMBL/GenBank/DDBJ databases">
        <title>Complete genome of Alkaliphilus oremlandii OhILAs.</title>
        <authorList>
            <person name="Copeland A."/>
            <person name="Lucas S."/>
            <person name="Lapidus A."/>
            <person name="Barry K."/>
            <person name="Detter J.C."/>
            <person name="Glavina del Rio T."/>
            <person name="Hammon N."/>
            <person name="Israni S."/>
            <person name="Dalin E."/>
            <person name="Tice H."/>
            <person name="Pitluck S."/>
            <person name="Chain P."/>
            <person name="Malfatti S."/>
            <person name="Shin M."/>
            <person name="Vergez L."/>
            <person name="Schmutz J."/>
            <person name="Larimer F."/>
            <person name="Land M."/>
            <person name="Hauser L."/>
            <person name="Kyrpides N."/>
            <person name="Mikhailova N."/>
            <person name="Stolz J.F."/>
            <person name="Dawson A."/>
            <person name="Fisher E."/>
            <person name="Crable B."/>
            <person name="Perera E."/>
            <person name="Lisak J."/>
            <person name="Ranganathan M."/>
            <person name="Basu P."/>
            <person name="Richardson P."/>
        </authorList>
    </citation>
    <scope>NUCLEOTIDE SEQUENCE [LARGE SCALE GENOMIC DNA]</scope>
    <source>
        <strain evidence="3">OhILAs</strain>
    </source>
</reference>
<evidence type="ECO:0000313" key="2">
    <source>
        <dbReference type="EMBL" id="ABW19141.1"/>
    </source>
</evidence>
<dbReference type="PANTHER" id="PTHR48090:SF7">
    <property type="entry name" value="RFBJ PROTEIN"/>
    <property type="match status" value="1"/>
</dbReference>
<dbReference type="PANTHER" id="PTHR48090">
    <property type="entry name" value="UNDECAPRENYL-PHOSPHATE 4-DEOXY-4-FORMAMIDO-L-ARABINOSE TRANSFERASE-RELATED"/>
    <property type="match status" value="1"/>
</dbReference>
<accession>A8MFH8</accession>
<proteinExistence type="predicted"/>
<keyword evidence="2" id="KW-0808">Transferase</keyword>
<dbReference type="STRING" id="350688.Clos_1598"/>
<dbReference type="HOGENOM" id="CLU_033536_6_0_9"/>
<dbReference type="SUPFAM" id="SSF53448">
    <property type="entry name" value="Nucleotide-diphospho-sugar transferases"/>
    <property type="match status" value="1"/>
</dbReference>
<dbReference type="CDD" id="cd04179">
    <property type="entry name" value="DPM_DPG-synthase_like"/>
    <property type="match status" value="1"/>
</dbReference>
<dbReference type="AlphaFoldDB" id="A8MFH8"/>
<dbReference type="KEGG" id="aoe:Clos_1598"/>
<evidence type="ECO:0000259" key="1">
    <source>
        <dbReference type="Pfam" id="PF00535"/>
    </source>
</evidence>